<feature type="region of interest" description="Disordered" evidence="1">
    <location>
        <begin position="692"/>
        <end position="763"/>
    </location>
</feature>
<proteinExistence type="predicted"/>
<feature type="region of interest" description="Disordered" evidence="1">
    <location>
        <begin position="474"/>
        <end position="504"/>
    </location>
</feature>
<dbReference type="Proteomes" id="UP000322245">
    <property type="component" value="Unassembled WGS sequence"/>
</dbReference>
<dbReference type="AlphaFoldDB" id="A0A5D3AUI0"/>
<feature type="compositionally biased region" description="Pro residues" evidence="1">
    <location>
        <begin position="692"/>
        <end position="704"/>
    </location>
</feature>
<evidence type="ECO:0000313" key="3">
    <source>
        <dbReference type="EMBL" id="TYJ53446.1"/>
    </source>
</evidence>
<dbReference type="EMBL" id="NIDF01000089">
    <property type="protein sequence ID" value="TYJ53446.1"/>
    <property type="molecule type" value="Genomic_DNA"/>
</dbReference>
<organism evidence="3 4">
    <name type="scientific">Cryptococcus floricola</name>
    <dbReference type="NCBI Taxonomy" id="2591691"/>
    <lineage>
        <taxon>Eukaryota</taxon>
        <taxon>Fungi</taxon>
        <taxon>Dikarya</taxon>
        <taxon>Basidiomycota</taxon>
        <taxon>Agaricomycotina</taxon>
        <taxon>Tremellomycetes</taxon>
        <taxon>Tremellales</taxon>
        <taxon>Cryptococcaceae</taxon>
        <taxon>Cryptococcus</taxon>
    </lineage>
</organism>
<comment type="caution">
    <text evidence="3">The sequence shown here is derived from an EMBL/GenBank/DDBJ whole genome shotgun (WGS) entry which is preliminary data.</text>
</comment>
<protein>
    <recommendedName>
        <fullName evidence="2">Trafficking protein particle complex subunit 13 middle domain-containing protein</fullName>
    </recommendedName>
</protein>
<gene>
    <name evidence="3" type="ORF">B9479_005943</name>
</gene>
<feature type="region of interest" description="Disordered" evidence="1">
    <location>
        <begin position="802"/>
        <end position="847"/>
    </location>
</feature>
<feature type="region of interest" description="Disordered" evidence="1">
    <location>
        <begin position="517"/>
        <end position="566"/>
    </location>
</feature>
<evidence type="ECO:0000313" key="4">
    <source>
        <dbReference type="Proteomes" id="UP000322245"/>
    </source>
</evidence>
<feature type="compositionally biased region" description="Acidic residues" evidence="1">
    <location>
        <begin position="815"/>
        <end position="827"/>
    </location>
</feature>
<accession>A0A5D3AUI0</accession>
<dbReference type="GO" id="GO:1990072">
    <property type="term" value="C:TRAPPIII protein complex"/>
    <property type="evidence" value="ECO:0007669"/>
    <property type="project" value="TreeGrafter"/>
</dbReference>
<feature type="compositionally biased region" description="Low complexity" evidence="1">
    <location>
        <begin position="354"/>
        <end position="369"/>
    </location>
</feature>
<dbReference type="InterPro" id="IPR010378">
    <property type="entry name" value="TRAPPC13"/>
</dbReference>
<feature type="compositionally biased region" description="Low complexity" evidence="1">
    <location>
        <begin position="517"/>
        <end position="528"/>
    </location>
</feature>
<feature type="region of interest" description="Disordered" evidence="1">
    <location>
        <begin position="311"/>
        <end position="385"/>
    </location>
</feature>
<dbReference type="Pfam" id="PF23647">
    <property type="entry name" value="TRAPPC13_M"/>
    <property type="match status" value="1"/>
</dbReference>
<dbReference type="PANTHER" id="PTHR13134:SF3">
    <property type="entry name" value="TRAFFICKING PROTEIN PARTICLE COMPLEX SUBUNIT 13"/>
    <property type="match status" value="1"/>
</dbReference>
<keyword evidence="4" id="KW-1185">Reference proteome</keyword>
<feature type="compositionally biased region" description="Gly residues" evidence="1">
    <location>
        <begin position="529"/>
        <end position="538"/>
    </location>
</feature>
<dbReference type="InterPro" id="IPR055429">
    <property type="entry name" value="TRAPPC13_M"/>
</dbReference>
<feature type="compositionally biased region" description="Basic and acidic residues" evidence="1">
    <location>
        <begin position="713"/>
        <end position="724"/>
    </location>
</feature>
<reference evidence="3 4" key="1">
    <citation type="submission" date="2017-05" db="EMBL/GenBank/DDBJ databases">
        <title>The Genome Sequence of Tsuchiyaea wingfieldii DSM 27421.</title>
        <authorList>
            <person name="Cuomo C."/>
            <person name="Passer A."/>
            <person name="Billmyre B."/>
            <person name="Heitman J."/>
        </authorList>
    </citation>
    <scope>NUCLEOTIDE SEQUENCE [LARGE SCALE GENOMIC DNA]</scope>
    <source>
        <strain evidence="3 4">DSM 27421</strain>
    </source>
</reference>
<evidence type="ECO:0000256" key="1">
    <source>
        <dbReference type="SAM" id="MobiDB-lite"/>
    </source>
</evidence>
<sequence length="858" mass="88588">MDSAPLTLRILHLTPLTLIPTSSSPDPSIPPIPLPPPPPPDDFAFSPTPNYPPPLGTIHMGSHLACTVALENTHRQRYPVLGVKMMLELQTPATRTRLGEVIHRGPVKPGEGGEEEGEGEMPELAFGERVELSAESEVKDLGLGVVIAITPLSIKTRIQSPTHPNTLLSPSLRHETFLEVLMQNTSPNESLLLSSVLLQPIDGLVAHKVGGDGDAHGLEGEELRVGDVRQYLFVLSPIPPPPPGKTGKGQVSNFPPTHMPGEILPLGRLAIKWISGAYHTPGELLTSMLNRRAPALASLPAAKAALTAGAGAGAGAGARDSLKPPGPGRGPAPGPGTPGKLPVHQPSPIPASPSPLRRLPSSSPSEHPLPAIPSGPSNADNTGGEEETRWTYDLVMLSSRRGLKKGHTCALTFRLSIRSAEAIDGSLIASGKGKGKKPSLPRLAIQYLTPLPLPHNSPVPQSAIAISAPLSLPHPSARSSAPTARPFTPSSSAPTASTSRPMTPMTPLRAELKSAVGGFINNGNAPGNAPGGGSGSGSRPGTPGTQTLTSVAGAGAGAGAGKRESLQPSELQLQGGGEHVMGTRGRVPWPPSPHVAFNSSSAYRPAGYPAAGGVAAAMARIGSGQSHTSGQGRKAALGASEGEAKVVEVYHMGNSLTFLDFGKGEGGEGGGEGEGEVREVVDWYSIPPPLLAPAPAHAPNPAPAAPDLSVSPEKADEGADKSSGEGEGVAQESTPIPIPPETETEIKPSPQTQEEGQEEVQEEGIKYWEASVEWSWDFLGWETGVGVLGGLRVLRFVDDDDADADGEDGEKGEGEGEVVDGDGDGDGDGGTGDRTRGGSGREGTVEREWDCLGDVWVV</sequence>
<name>A0A5D3AUI0_9TREE</name>
<feature type="compositionally biased region" description="Pro residues" evidence="1">
    <location>
        <begin position="324"/>
        <end position="336"/>
    </location>
</feature>
<dbReference type="PANTHER" id="PTHR13134">
    <property type="entry name" value="TRAFFICKING PROTEIN PARTICLE COMPLEX SUBUNIT 13"/>
    <property type="match status" value="1"/>
</dbReference>
<feature type="region of interest" description="Disordered" evidence="1">
    <location>
        <begin position="20"/>
        <end position="39"/>
    </location>
</feature>
<feature type="compositionally biased region" description="Pro residues" evidence="1">
    <location>
        <begin position="27"/>
        <end position="39"/>
    </location>
</feature>
<feature type="domain" description="Trafficking protein particle complex subunit 13 middle" evidence="2">
    <location>
        <begin position="152"/>
        <end position="294"/>
    </location>
</feature>
<feature type="compositionally biased region" description="Low complexity" evidence="1">
    <location>
        <begin position="479"/>
        <end position="504"/>
    </location>
</feature>
<evidence type="ECO:0000259" key="2">
    <source>
        <dbReference type="Pfam" id="PF23647"/>
    </source>
</evidence>